<dbReference type="PROSITE" id="PS50110">
    <property type="entry name" value="RESPONSE_REGULATORY"/>
    <property type="match status" value="1"/>
</dbReference>
<keyword evidence="7" id="KW-0472">Membrane</keyword>
<dbReference type="EMBL" id="QPJK01000003">
    <property type="protein sequence ID" value="RCW72667.1"/>
    <property type="molecule type" value="Genomic_DNA"/>
</dbReference>
<dbReference type="PROSITE" id="PS50109">
    <property type="entry name" value="HIS_KIN"/>
    <property type="match status" value="1"/>
</dbReference>
<evidence type="ECO:0000259" key="8">
    <source>
        <dbReference type="PROSITE" id="PS50109"/>
    </source>
</evidence>
<dbReference type="PANTHER" id="PTHR43047:SF9">
    <property type="entry name" value="HISTIDINE KINASE"/>
    <property type="match status" value="1"/>
</dbReference>
<keyword evidence="11" id="KW-1185">Reference proteome</keyword>
<dbReference type="PRINTS" id="PR00344">
    <property type="entry name" value="BCTRLSENSOR"/>
</dbReference>
<evidence type="ECO:0000313" key="11">
    <source>
        <dbReference type="Proteomes" id="UP000252884"/>
    </source>
</evidence>
<dbReference type="SMART" id="SM00448">
    <property type="entry name" value="REC"/>
    <property type="match status" value="1"/>
</dbReference>
<comment type="caution">
    <text evidence="10">The sequence shown here is derived from an EMBL/GenBank/DDBJ whole genome shotgun (WGS) entry which is preliminary data.</text>
</comment>
<dbReference type="SMART" id="SM00387">
    <property type="entry name" value="HATPase_c"/>
    <property type="match status" value="1"/>
</dbReference>
<dbReference type="InterPro" id="IPR036097">
    <property type="entry name" value="HisK_dim/P_sf"/>
</dbReference>
<dbReference type="SUPFAM" id="SSF47384">
    <property type="entry name" value="Homodimeric domain of signal transducing histidine kinase"/>
    <property type="match status" value="1"/>
</dbReference>
<organism evidence="10 11">
    <name type="scientific">Pseudorhodoferax soli</name>
    <dbReference type="NCBI Taxonomy" id="545864"/>
    <lineage>
        <taxon>Bacteria</taxon>
        <taxon>Pseudomonadati</taxon>
        <taxon>Pseudomonadota</taxon>
        <taxon>Betaproteobacteria</taxon>
        <taxon>Burkholderiales</taxon>
        <taxon>Comamonadaceae</taxon>
    </lineage>
</organism>
<dbReference type="Pfam" id="PF00512">
    <property type="entry name" value="HisKA"/>
    <property type="match status" value="1"/>
</dbReference>
<dbReference type="OrthoDB" id="6114847at2"/>
<dbReference type="Gene3D" id="1.10.287.130">
    <property type="match status" value="1"/>
</dbReference>
<feature type="modified residue" description="4-aspartylphosphate" evidence="6">
    <location>
        <position position="536"/>
    </location>
</feature>
<dbReference type="InterPro" id="IPR001789">
    <property type="entry name" value="Sig_transdc_resp-reg_receiver"/>
</dbReference>
<dbReference type="InterPro" id="IPR036890">
    <property type="entry name" value="HATPase_C_sf"/>
</dbReference>
<sequence>MPKAAVWQRLMLHEELVDAERGADTMRPVRRAQLELLLQKFSLSASIAAALYALALWVLFYVLAPSPRALAWAVLVHAVQAVRYNHTRRLLARGPVPDAELGPELHRQTRLLWMLGGAWALAPWLLMRHGDTASMALVAVFIVGMVSSAAAVLSSHRQTVAAFVVPAMCGLVLALAWSGGLIGWIMALALAQYSSTLVKWTAQQVDLLVDSLQVRFDREDLAQRLAEQVERVEAGSREKTRFLASASHDLRQPLHAVSLFTAVLEHALAQGPQRETVARLAHAVRMLGTSLDGMLDVSRLDAGAVQPRLETLGVHALFVSLQSTYGLRAQDKGLRLRIRAPGDLHVASDQLLLERLLGNLLDNAIKYTEQGGVLVAARPARLPDGGQAVRFEVLDTGIGIAPAQQAQVFEEFYQVGNPQRDRAQGMGLGLSIVRRLSALLQHPVQLRSRPGRGTRFGVLVRAVPPVAPSGVVVPPHLRRTVQLPAHVLVLDDEAVSAMAMASWLSAQGCQVRVAADVPAARLALRAHPEISTVVADFRLPGSESGLDFLVEVRLQLPEMRGLLVTGETAPERIAAIRASGLPCLFKPVQPERLLESLAR</sequence>
<dbReference type="SMART" id="SM00388">
    <property type="entry name" value="HisKA"/>
    <property type="match status" value="1"/>
</dbReference>
<keyword evidence="7" id="KW-0812">Transmembrane</keyword>
<dbReference type="Proteomes" id="UP000252884">
    <property type="component" value="Unassembled WGS sequence"/>
</dbReference>
<protein>
    <recommendedName>
        <fullName evidence="2">histidine kinase</fullName>
        <ecNumber evidence="2">2.7.13.3</ecNumber>
    </recommendedName>
</protein>
<evidence type="ECO:0000256" key="3">
    <source>
        <dbReference type="ARBA" id="ARBA00022553"/>
    </source>
</evidence>
<evidence type="ECO:0000256" key="4">
    <source>
        <dbReference type="ARBA" id="ARBA00022679"/>
    </source>
</evidence>
<dbReference type="EC" id="2.7.13.3" evidence="2"/>
<reference evidence="10 11" key="1">
    <citation type="submission" date="2018-07" db="EMBL/GenBank/DDBJ databases">
        <title>Genomic Encyclopedia of Type Strains, Phase IV (KMG-IV): sequencing the most valuable type-strain genomes for metagenomic binning, comparative biology and taxonomic classification.</title>
        <authorList>
            <person name="Goeker M."/>
        </authorList>
    </citation>
    <scope>NUCLEOTIDE SEQUENCE [LARGE SCALE GENOMIC DNA]</scope>
    <source>
        <strain evidence="10 11">DSM 21634</strain>
    </source>
</reference>
<accession>A0A368Y1K0</accession>
<dbReference type="AlphaFoldDB" id="A0A368Y1K0"/>
<evidence type="ECO:0000259" key="9">
    <source>
        <dbReference type="PROSITE" id="PS50110"/>
    </source>
</evidence>
<dbReference type="CDD" id="cd00156">
    <property type="entry name" value="REC"/>
    <property type="match status" value="1"/>
</dbReference>
<evidence type="ECO:0000256" key="2">
    <source>
        <dbReference type="ARBA" id="ARBA00012438"/>
    </source>
</evidence>
<feature type="domain" description="Response regulatory" evidence="9">
    <location>
        <begin position="486"/>
        <end position="599"/>
    </location>
</feature>
<evidence type="ECO:0000256" key="6">
    <source>
        <dbReference type="PROSITE-ProRule" id="PRU00169"/>
    </source>
</evidence>
<keyword evidence="5 10" id="KW-0418">Kinase</keyword>
<feature type="transmembrane region" description="Helical" evidence="7">
    <location>
        <begin position="41"/>
        <end position="63"/>
    </location>
</feature>
<dbReference type="GO" id="GO:0000155">
    <property type="term" value="F:phosphorelay sensor kinase activity"/>
    <property type="evidence" value="ECO:0007669"/>
    <property type="project" value="InterPro"/>
</dbReference>
<keyword evidence="3 6" id="KW-0597">Phosphoprotein</keyword>
<dbReference type="InterPro" id="IPR003661">
    <property type="entry name" value="HisK_dim/P_dom"/>
</dbReference>
<gene>
    <name evidence="10" type="ORF">DES41_103273</name>
</gene>
<dbReference type="InterPro" id="IPR004358">
    <property type="entry name" value="Sig_transdc_His_kin-like_C"/>
</dbReference>
<dbReference type="InterPro" id="IPR003594">
    <property type="entry name" value="HATPase_dom"/>
</dbReference>
<evidence type="ECO:0000256" key="5">
    <source>
        <dbReference type="ARBA" id="ARBA00022777"/>
    </source>
</evidence>
<feature type="domain" description="Histidine kinase" evidence="8">
    <location>
        <begin position="245"/>
        <end position="464"/>
    </location>
</feature>
<keyword evidence="4" id="KW-0808">Transferase</keyword>
<keyword evidence="7" id="KW-1133">Transmembrane helix</keyword>
<comment type="catalytic activity">
    <reaction evidence="1">
        <text>ATP + protein L-histidine = ADP + protein N-phospho-L-histidine.</text>
        <dbReference type="EC" id="2.7.13.3"/>
    </reaction>
</comment>
<feature type="transmembrane region" description="Helical" evidence="7">
    <location>
        <begin position="133"/>
        <end position="153"/>
    </location>
</feature>
<dbReference type="Gene3D" id="3.40.50.2300">
    <property type="match status" value="1"/>
</dbReference>
<dbReference type="InterPro" id="IPR005467">
    <property type="entry name" value="His_kinase_dom"/>
</dbReference>
<proteinExistence type="predicted"/>
<dbReference type="Gene3D" id="3.30.565.10">
    <property type="entry name" value="Histidine kinase-like ATPase, C-terminal domain"/>
    <property type="match status" value="1"/>
</dbReference>
<dbReference type="SUPFAM" id="SSF52172">
    <property type="entry name" value="CheY-like"/>
    <property type="match status" value="1"/>
</dbReference>
<dbReference type="SUPFAM" id="SSF55874">
    <property type="entry name" value="ATPase domain of HSP90 chaperone/DNA topoisomerase II/histidine kinase"/>
    <property type="match status" value="1"/>
</dbReference>
<name>A0A368Y1K0_9BURK</name>
<dbReference type="GO" id="GO:0005886">
    <property type="term" value="C:plasma membrane"/>
    <property type="evidence" value="ECO:0007669"/>
    <property type="project" value="TreeGrafter"/>
</dbReference>
<dbReference type="InterPro" id="IPR011006">
    <property type="entry name" value="CheY-like_superfamily"/>
</dbReference>
<dbReference type="Pfam" id="PF00072">
    <property type="entry name" value="Response_reg"/>
    <property type="match status" value="1"/>
</dbReference>
<dbReference type="CDD" id="cd00082">
    <property type="entry name" value="HisKA"/>
    <property type="match status" value="1"/>
</dbReference>
<evidence type="ECO:0000256" key="1">
    <source>
        <dbReference type="ARBA" id="ARBA00000085"/>
    </source>
</evidence>
<evidence type="ECO:0000256" key="7">
    <source>
        <dbReference type="SAM" id="Phobius"/>
    </source>
</evidence>
<dbReference type="RefSeq" id="WP_114468076.1">
    <property type="nucleotide sequence ID" value="NZ_QPJK01000003.1"/>
</dbReference>
<dbReference type="PANTHER" id="PTHR43047">
    <property type="entry name" value="TWO-COMPONENT HISTIDINE PROTEIN KINASE"/>
    <property type="match status" value="1"/>
</dbReference>
<dbReference type="Pfam" id="PF02518">
    <property type="entry name" value="HATPase_c"/>
    <property type="match status" value="1"/>
</dbReference>
<feature type="transmembrane region" description="Helical" evidence="7">
    <location>
        <begin position="160"/>
        <end position="187"/>
    </location>
</feature>
<evidence type="ECO:0000313" key="10">
    <source>
        <dbReference type="EMBL" id="RCW72667.1"/>
    </source>
</evidence>
<dbReference type="GO" id="GO:0009927">
    <property type="term" value="F:histidine phosphotransfer kinase activity"/>
    <property type="evidence" value="ECO:0007669"/>
    <property type="project" value="TreeGrafter"/>
</dbReference>